<dbReference type="AlphaFoldDB" id="A0A4Q9KAP7"/>
<keyword evidence="6 7" id="KW-0472">Membrane</keyword>
<dbReference type="Proteomes" id="UP000292373">
    <property type="component" value="Unassembled WGS sequence"/>
</dbReference>
<evidence type="ECO:0000256" key="2">
    <source>
        <dbReference type="ARBA" id="ARBA00010792"/>
    </source>
</evidence>
<organism evidence="9 10">
    <name type="scientific">Propioniciclava sinopodophylli</name>
    <dbReference type="NCBI Taxonomy" id="1837344"/>
    <lineage>
        <taxon>Bacteria</taxon>
        <taxon>Bacillati</taxon>
        <taxon>Actinomycetota</taxon>
        <taxon>Actinomycetes</taxon>
        <taxon>Propionibacteriales</taxon>
        <taxon>Propionibacteriaceae</taxon>
        <taxon>Propioniciclava</taxon>
    </lineage>
</organism>
<dbReference type="PANTHER" id="PTHR42709:SF6">
    <property type="entry name" value="UNDECAPRENYL PHOSPHATE TRANSPORTER A"/>
    <property type="match status" value="1"/>
</dbReference>
<dbReference type="GO" id="GO:0005886">
    <property type="term" value="C:plasma membrane"/>
    <property type="evidence" value="ECO:0007669"/>
    <property type="project" value="UniProtKB-SubCell"/>
</dbReference>
<evidence type="ECO:0000256" key="1">
    <source>
        <dbReference type="ARBA" id="ARBA00004651"/>
    </source>
</evidence>
<gene>
    <name evidence="9" type="ORF">ET989_14135</name>
</gene>
<sequence>MTRFYELIQDAIVSHAGEWWTYVVTGVLCWIDGFFPPLPSESIVIAMSALSSTHGGPVLLWILLPLAMAGAWLGDNTAYWIGRRIPLDKIFRGERGGRILARAHHLLHHKGPEVLLSARFIPGYRIAINMVAGYVRLPYRRFMVIDFFATCLWAAFSVGLGLAAGSVFHDRPLLGIIVGVTLGLLVGWIIERIGKWREWRQLKRQLENAAE</sequence>
<keyword evidence="4 7" id="KW-0812">Transmembrane</keyword>
<evidence type="ECO:0000313" key="10">
    <source>
        <dbReference type="Proteomes" id="UP000292373"/>
    </source>
</evidence>
<keyword evidence="5 7" id="KW-1133">Transmembrane helix</keyword>
<reference evidence="9 10" key="1">
    <citation type="submission" date="2019-01" db="EMBL/GenBank/DDBJ databases">
        <title>Lactibacter flavus gen. nov., sp. nov., a novel bacterium of the family Propionibacteriaceae isolated from raw milk and dairy products.</title>
        <authorList>
            <person name="Huptas C."/>
            <person name="Wenning M."/>
            <person name="Breitenwieser F."/>
            <person name="Doll E."/>
            <person name="Von Neubeck M."/>
            <person name="Busse H.-J."/>
            <person name="Scherer S."/>
        </authorList>
    </citation>
    <scope>NUCLEOTIDE SEQUENCE [LARGE SCALE GENOMIC DNA]</scope>
    <source>
        <strain evidence="9 10">KCTC 33808</strain>
    </source>
</reference>
<comment type="similarity">
    <text evidence="2">Belongs to the DedA family.</text>
</comment>
<evidence type="ECO:0000256" key="4">
    <source>
        <dbReference type="ARBA" id="ARBA00022692"/>
    </source>
</evidence>
<keyword evidence="10" id="KW-1185">Reference proteome</keyword>
<proteinExistence type="inferred from homology"/>
<evidence type="ECO:0000256" key="5">
    <source>
        <dbReference type="ARBA" id="ARBA00022989"/>
    </source>
</evidence>
<dbReference type="EMBL" id="SDMQ01000021">
    <property type="protein sequence ID" value="TBT82563.1"/>
    <property type="molecule type" value="Genomic_DNA"/>
</dbReference>
<protein>
    <submittedName>
        <fullName evidence="9">DedA family protein</fullName>
    </submittedName>
</protein>
<dbReference type="Pfam" id="PF09335">
    <property type="entry name" value="VTT_dom"/>
    <property type="match status" value="1"/>
</dbReference>
<accession>A0A4Q9KAP7</accession>
<comment type="caution">
    <text evidence="9">The sequence shown here is derived from an EMBL/GenBank/DDBJ whole genome shotgun (WGS) entry which is preliminary data.</text>
</comment>
<dbReference type="InterPro" id="IPR051311">
    <property type="entry name" value="DedA_domain"/>
</dbReference>
<dbReference type="InterPro" id="IPR032816">
    <property type="entry name" value="VTT_dom"/>
</dbReference>
<feature type="transmembrane region" description="Helical" evidence="7">
    <location>
        <begin position="173"/>
        <end position="190"/>
    </location>
</feature>
<evidence type="ECO:0000259" key="8">
    <source>
        <dbReference type="Pfam" id="PF09335"/>
    </source>
</evidence>
<evidence type="ECO:0000256" key="3">
    <source>
        <dbReference type="ARBA" id="ARBA00022475"/>
    </source>
</evidence>
<dbReference type="OrthoDB" id="162303at2"/>
<keyword evidence="3" id="KW-1003">Cell membrane</keyword>
<feature type="transmembrane region" description="Helical" evidence="7">
    <location>
        <begin position="58"/>
        <end position="82"/>
    </location>
</feature>
<name>A0A4Q9KAP7_9ACTN</name>
<feature type="transmembrane region" description="Helical" evidence="7">
    <location>
        <begin position="20"/>
        <end position="38"/>
    </location>
</feature>
<evidence type="ECO:0000256" key="7">
    <source>
        <dbReference type="SAM" id="Phobius"/>
    </source>
</evidence>
<feature type="domain" description="VTT" evidence="8">
    <location>
        <begin position="38"/>
        <end position="161"/>
    </location>
</feature>
<dbReference type="RefSeq" id="WP_131170100.1">
    <property type="nucleotide sequence ID" value="NZ_SDMQ01000021.1"/>
</dbReference>
<feature type="transmembrane region" description="Helical" evidence="7">
    <location>
        <begin position="144"/>
        <end position="167"/>
    </location>
</feature>
<comment type="subcellular location">
    <subcellularLocation>
        <location evidence="1">Cell membrane</location>
        <topology evidence="1">Multi-pass membrane protein</topology>
    </subcellularLocation>
</comment>
<evidence type="ECO:0000313" key="9">
    <source>
        <dbReference type="EMBL" id="TBT82563.1"/>
    </source>
</evidence>
<dbReference type="PANTHER" id="PTHR42709">
    <property type="entry name" value="ALKALINE PHOSPHATASE LIKE PROTEIN"/>
    <property type="match status" value="1"/>
</dbReference>
<evidence type="ECO:0000256" key="6">
    <source>
        <dbReference type="ARBA" id="ARBA00023136"/>
    </source>
</evidence>